<feature type="transmembrane region" description="Helical" evidence="1">
    <location>
        <begin position="250"/>
        <end position="266"/>
    </location>
</feature>
<dbReference type="RefSeq" id="WP_190929917.1">
    <property type="nucleotide sequence ID" value="NZ_JACXJA010000028.1"/>
</dbReference>
<accession>A0A927CCW9</accession>
<keyword evidence="1" id="KW-1133">Transmembrane helix</keyword>
<keyword evidence="1" id="KW-0812">Transmembrane</keyword>
<dbReference type="AlphaFoldDB" id="A0A927CCW9"/>
<dbReference type="EMBL" id="JACXJA010000028">
    <property type="protein sequence ID" value="MBD2864292.1"/>
    <property type="molecule type" value="Genomic_DNA"/>
</dbReference>
<name>A0A927CCW9_9BACL</name>
<dbReference type="Proteomes" id="UP000639396">
    <property type="component" value="Unassembled WGS sequence"/>
</dbReference>
<proteinExistence type="predicted"/>
<feature type="transmembrane region" description="Helical" evidence="1">
    <location>
        <begin position="403"/>
        <end position="423"/>
    </location>
</feature>
<feature type="transmembrane region" description="Helical" evidence="1">
    <location>
        <begin position="504"/>
        <end position="524"/>
    </location>
</feature>
<feature type="transmembrane region" description="Helical" evidence="1">
    <location>
        <begin position="430"/>
        <end position="452"/>
    </location>
</feature>
<comment type="caution">
    <text evidence="2">The sequence shown here is derived from an EMBL/GenBank/DDBJ whole genome shotgun (WGS) entry which is preliminary data.</text>
</comment>
<protein>
    <submittedName>
        <fullName evidence="2">Uncharacterized protein</fullName>
    </submittedName>
</protein>
<feature type="transmembrane region" description="Helical" evidence="1">
    <location>
        <begin position="458"/>
        <end position="474"/>
    </location>
</feature>
<keyword evidence="3" id="KW-1185">Reference proteome</keyword>
<evidence type="ECO:0000313" key="3">
    <source>
        <dbReference type="Proteomes" id="UP000639396"/>
    </source>
</evidence>
<evidence type="ECO:0000313" key="2">
    <source>
        <dbReference type="EMBL" id="MBD2864292.1"/>
    </source>
</evidence>
<feature type="transmembrane region" description="Helical" evidence="1">
    <location>
        <begin position="272"/>
        <end position="288"/>
    </location>
</feature>
<feature type="transmembrane region" description="Helical" evidence="1">
    <location>
        <begin position="300"/>
        <end position="319"/>
    </location>
</feature>
<feature type="transmembrane region" description="Helical" evidence="1">
    <location>
        <begin position="184"/>
        <end position="204"/>
    </location>
</feature>
<sequence>MKTRLLTLSLISGMMLVLFTSLLFVLPAAGFLVKLPVSPLLLWISAAGTIAFGWFAARHYDPDRPIPLFLSSLAAAVIPFAVSFAVAGAFFDLSYDGQAYHQEAIIHLANGWNPVYDAPLDLPTAHEKWINHYAKAAEIAAAAFYKATGLIEHGKLINLLLIFASFLLAAPALLTLGAGRLRPAAAVVLAAVVAFNPISVTQAFSYYVDGMLSSSLMIMLALGALLFSGKTRGNRDSGEEGVSDITKERPGWIVPTVFAASLLFAVNLKFTALGYAGVLCIGLLIALYMTERFTTMKRMFVTMAAAGLIAVLAVGYNPYVTNTLSKGHPFYPLAGKDSVDIMENFTPRNLERLNRFEQAAVSYFAVSRENGTDKMPTSTKVPFTVSPKELAVFSEPDVAVGGFGPLFGGILLIAAVALMLAYGLSAGATIAVSGVIAVLLASAFINPAAWWARYVPQVWVIPIACAWLAFVVRARPNPGTLQLRPIRGQTQINPLSKREQLTRVCGWALAGLLAVNATLVAYSYTTKQWNWSEKLRSQYAELAAMDKPLRTDFSFSWSNRVRFENYGIPFREETPLRCDNPLTLIKSGTTVCLSSTVVREEP</sequence>
<feature type="transmembrane region" description="Helical" evidence="1">
    <location>
        <begin position="156"/>
        <end position="177"/>
    </location>
</feature>
<organism evidence="2 3">
    <name type="scientific">Paenibacillus oceani</name>
    <dbReference type="NCBI Taxonomy" id="2772510"/>
    <lineage>
        <taxon>Bacteria</taxon>
        <taxon>Bacillati</taxon>
        <taxon>Bacillota</taxon>
        <taxon>Bacilli</taxon>
        <taxon>Bacillales</taxon>
        <taxon>Paenibacillaceae</taxon>
        <taxon>Paenibacillus</taxon>
    </lineage>
</organism>
<feature type="transmembrane region" description="Helical" evidence="1">
    <location>
        <begin position="210"/>
        <end position="229"/>
    </location>
</feature>
<reference evidence="2" key="1">
    <citation type="submission" date="2020-09" db="EMBL/GenBank/DDBJ databases">
        <title>A novel bacterium of genus Paenibacillus, isolated from South China Sea.</title>
        <authorList>
            <person name="Huang H."/>
            <person name="Mo K."/>
            <person name="Hu Y."/>
        </authorList>
    </citation>
    <scope>NUCLEOTIDE SEQUENCE</scope>
    <source>
        <strain evidence="2">IB182363</strain>
    </source>
</reference>
<feature type="transmembrane region" description="Helical" evidence="1">
    <location>
        <begin position="69"/>
        <end position="91"/>
    </location>
</feature>
<gene>
    <name evidence="2" type="ORF">IDH45_20110</name>
</gene>
<evidence type="ECO:0000256" key="1">
    <source>
        <dbReference type="SAM" id="Phobius"/>
    </source>
</evidence>
<keyword evidence="1" id="KW-0472">Membrane</keyword>
<feature type="transmembrane region" description="Helical" evidence="1">
    <location>
        <begin position="40"/>
        <end position="57"/>
    </location>
</feature>